<dbReference type="EMBL" id="VOHT01000012">
    <property type="protein sequence ID" value="TWV45106.1"/>
    <property type="molecule type" value="Genomic_DNA"/>
</dbReference>
<proteinExistence type="predicted"/>
<dbReference type="Proteomes" id="UP000319026">
    <property type="component" value="Unassembled WGS sequence"/>
</dbReference>
<dbReference type="AlphaFoldDB" id="A0AB38PJH6"/>
<dbReference type="Proteomes" id="UP000315444">
    <property type="component" value="Unassembled WGS sequence"/>
</dbReference>
<dbReference type="EMBL" id="VOHV01000011">
    <property type="protein sequence ID" value="TWV38388.1"/>
    <property type="molecule type" value="Genomic_DNA"/>
</dbReference>
<organism evidence="4 6">
    <name type="scientific">Bacteroides fragilis</name>
    <dbReference type="NCBI Taxonomy" id="817"/>
    <lineage>
        <taxon>Bacteria</taxon>
        <taxon>Pseudomonadati</taxon>
        <taxon>Bacteroidota</taxon>
        <taxon>Bacteroidia</taxon>
        <taxon>Bacteroidales</taxon>
        <taxon>Bacteroidaceae</taxon>
        <taxon>Bacteroides</taxon>
    </lineage>
</organism>
<feature type="modified residue" description="4-aspartylphosphate" evidence="1">
    <location>
        <position position="57"/>
    </location>
</feature>
<feature type="domain" description="Response regulatory" evidence="2">
    <location>
        <begin position="5"/>
        <end position="126"/>
    </location>
</feature>
<dbReference type="Gene3D" id="3.40.50.2300">
    <property type="match status" value="1"/>
</dbReference>
<evidence type="ECO:0000313" key="6">
    <source>
        <dbReference type="Proteomes" id="UP000319026"/>
    </source>
</evidence>
<evidence type="ECO:0000313" key="3">
    <source>
        <dbReference type="EMBL" id="TWV38388.1"/>
    </source>
</evidence>
<dbReference type="RefSeq" id="WP_146333031.1">
    <property type="nucleotide sequence ID" value="NZ_VOHT01000012.1"/>
</dbReference>
<dbReference type="InterPro" id="IPR001789">
    <property type="entry name" value="Sig_transdc_resp-reg_receiver"/>
</dbReference>
<dbReference type="SUPFAM" id="SSF52172">
    <property type="entry name" value="CheY-like"/>
    <property type="match status" value="1"/>
</dbReference>
<evidence type="ECO:0000313" key="5">
    <source>
        <dbReference type="Proteomes" id="UP000315444"/>
    </source>
</evidence>
<sequence length="144" mass="16425">MNSLSVLIIDDEQTQVANLQRAILQDFPEGVSVFSAFEESDILQKIEYCYYDLAIVDLRMSDYSINGFQIIEKIKDINPYAKIIIVSAYGEEYQSELNKVLLLGNILGFVNKSTFSIFRNNIKDLINIRIEEINSCKDVSINAN</sequence>
<keyword evidence="1" id="KW-0597">Phosphoprotein</keyword>
<evidence type="ECO:0000313" key="4">
    <source>
        <dbReference type="EMBL" id="TWV45106.1"/>
    </source>
</evidence>
<accession>A0AB38PJH6</accession>
<evidence type="ECO:0000259" key="2">
    <source>
        <dbReference type="PROSITE" id="PS50110"/>
    </source>
</evidence>
<reference evidence="4 6" key="2">
    <citation type="submission" date="2019-07" db="EMBL/GenBank/DDBJ databases">
        <title>Genome Sequencing of Bacteroides fragilis.</title>
        <authorList>
            <person name="Pinto K.M."/>
            <person name="Ruoff K.L."/>
            <person name="Price C.E."/>
            <person name="Valls R.A."/>
            <person name="O'Toole G.A."/>
        </authorList>
    </citation>
    <scope>NUCLEOTIDE SEQUENCE [LARGE SCALE GENOMIC DNA]</scope>
    <source>
        <strain evidence="4 6">AD135F_3B</strain>
    </source>
</reference>
<gene>
    <name evidence="4" type="ORF">FSA03_21355</name>
    <name evidence="3" type="ORF">FSA06_20680</name>
</gene>
<dbReference type="PROSITE" id="PS50110">
    <property type="entry name" value="RESPONSE_REGULATORY"/>
    <property type="match status" value="1"/>
</dbReference>
<dbReference type="GO" id="GO:0000160">
    <property type="term" value="P:phosphorelay signal transduction system"/>
    <property type="evidence" value="ECO:0007669"/>
    <property type="project" value="InterPro"/>
</dbReference>
<reference evidence="3 5" key="1">
    <citation type="submission" date="2019-07" db="EMBL/GenBank/DDBJ databases">
        <title>Genome sequencing of Bacteroides fragilis.</title>
        <authorList>
            <person name="Galasyn E.V."/>
            <person name="Ruoff K.L."/>
            <person name="Price C.E."/>
            <person name="Valls R.A."/>
            <person name="O'Toole G.A."/>
        </authorList>
    </citation>
    <scope>NUCLEOTIDE SEQUENCE [LARGE SCALE GENOMIC DNA]</scope>
    <source>
        <strain evidence="3 5">AD135F_1B</strain>
    </source>
</reference>
<dbReference type="InterPro" id="IPR011006">
    <property type="entry name" value="CheY-like_superfamily"/>
</dbReference>
<dbReference type="Pfam" id="PF00072">
    <property type="entry name" value="Response_reg"/>
    <property type="match status" value="1"/>
</dbReference>
<evidence type="ECO:0000256" key="1">
    <source>
        <dbReference type="PROSITE-ProRule" id="PRU00169"/>
    </source>
</evidence>
<name>A0AB38PJH6_BACFG</name>
<dbReference type="SMART" id="SM00448">
    <property type="entry name" value="REC"/>
    <property type="match status" value="1"/>
</dbReference>
<protein>
    <submittedName>
        <fullName evidence="4">Response regulator</fullName>
    </submittedName>
</protein>
<comment type="caution">
    <text evidence="4">The sequence shown here is derived from an EMBL/GenBank/DDBJ whole genome shotgun (WGS) entry which is preliminary data.</text>
</comment>